<reference evidence="2 3" key="1">
    <citation type="journal article" date="2023" name="Plants (Basel)">
        <title>Bridging the Gap: Combining Genomics and Transcriptomics Approaches to Understand Stylosanthes scabra, an Orphan Legume from the Brazilian Caatinga.</title>
        <authorList>
            <person name="Ferreira-Neto J.R.C."/>
            <person name="da Silva M.D."/>
            <person name="Binneck E."/>
            <person name="de Melo N.F."/>
            <person name="da Silva R.H."/>
            <person name="de Melo A.L.T.M."/>
            <person name="Pandolfi V."/>
            <person name="Bustamante F.O."/>
            <person name="Brasileiro-Vidal A.C."/>
            <person name="Benko-Iseppon A.M."/>
        </authorList>
    </citation>
    <scope>NUCLEOTIDE SEQUENCE [LARGE SCALE GENOMIC DNA]</scope>
    <source>
        <tissue evidence="2">Leaves</tissue>
    </source>
</reference>
<sequence>MQVCRGCPDNFVNSRTRQRCPKEVGMVVEPRKCCWGSGGRDLWQKVGRCSSSVTQHHVNEMWALGGLKASLTTASSNAEEDSGGSGLEGWGERGGRRGFWDEGLWLLQMGDEGLWA</sequence>
<keyword evidence="3" id="KW-1185">Reference proteome</keyword>
<comment type="caution">
    <text evidence="2">The sequence shown here is derived from an EMBL/GenBank/DDBJ whole genome shotgun (WGS) entry which is preliminary data.</text>
</comment>
<gene>
    <name evidence="2" type="ORF">PIB30_012891</name>
</gene>
<dbReference type="EMBL" id="JASCZI010211481">
    <property type="protein sequence ID" value="MED6192721.1"/>
    <property type="molecule type" value="Genomic_DNA"/>
</dbReference>
<protein>
    <submittedName>
        <fullName evidence="2">Uncharacterized protein</fullName>
    </submittedName>
</protein>
<name>A0ABU6X3K0_9FABA</name>
<evidence type="ECO:0000313" key="3">
    <source>
        <dbReference type="Proteomes" id="UP001341840"/>
    </source>
</evidence>
<dbReference type="Proteomes" id="UP001341840">
    <property type="component" value="Unassembled WGS sequence"/>
</dbReference>
<feature type="region of interest" description="Disordered" evidence="1">
    <location>
        <begin position="73"/>
        <end position="94"/>
    </location>
</feature>
<proteinExistence type="predicted"/>
<accession>A0ABU6X3K0</accession>
<evidence type="ECO:0000313" key="2">
    <source>
        <dbReference type="EMBL" id="MED6192721.1"/>
    </source>
</evidence>
<organism evidence="2 3">
    <name type="scientific">Stylosanthes scabra</name>
    <dbReference type="NCBI Taxonomy" id="79078"/>
    <lineage>
        <taxon>Eukaryota</taxon>
        <taxon>Viridiplantae</taxon>
        <taxon>Streptophyta</taxon>
        <taxon>Embryophyta</taxon>
        <taxon>Tracheophyta</taxon>
        <taxon>Spermatophyta</taxon>
        <taxon>Magnoliopsida</taxon>
        <taxon>eudicotyledons</taxon>
        <taxon>Gunneridae</taxon>
        <taxon>Pentapetalae</taxon>
        <taxon>rosids</taxon>
        <taxon>fabids</taxon>
        <taxon>Fabales</taxon>
        <taxon>Fabaceae</taxon>
        <taxon>Papilionoideae</taxon>
        <taxon>50 kb inversion clade</taxon>
        <taxon>dalbergioids sensu lato</taxon>
        <taxon>Dalbergieae</taxon>
        <taxon>Pterocarpus clade</taxon>
        <taxon>Stylosanthes</taxon>
    </lineage>
</organism>
<evidence type="ECO:0000256" key="1">
    <source>
        <dbReference type="SAM" id="MobiDB-lite"/>
    </source>
</evidence>